<dbReference type="GeneID" id="63914069"/>
<organism evidence="1 2">
    <name type="scientific">Aureobasidium melanogenum (strain CBS 110374)</name>
    <name type="common">Aureobasidium pullulans var. melanogenum</name>
    <dbReference type="NCBI Taxonomy" id="1043003"/>
    <lineage>
        <taxon>Eukaryota</taxon>
        <taxon>Fungi</taxon>
        <taxon>Dikarya</taxon>
        <taxon>Ascomycota</taxon>
        <taxon>Pezizomycotina</taxon>
        <taxon>Dothideomycetes</taxon>
        <taxon>Dothideomycetidae</taxon>
        <taxon>Dothideales</taxon>
        <taxon>Saccotheciaceae</taxon>
        <taxon>Aureobasidium</taxon>
    </lineage>
</organism>
<dbReference type="AlphaFoldDB" id="A0A074W195"/>
<proteinExistence type="predicted"/>
<dbReference type="STRING" id="1043003.A0A074W195"/>
<dbReference type="RefSeq" id="XP_040882347.1">
    <property type="nucleotide sequence ID" value="XM_041020696.1"/>
</dbReference>
<sequence length="362" mass="41499">MTRQIYCNICGGPFLGSEHTWLGEAIILSTGHRTRNGTEIDDEYHPRHHLEAGFWLGEHLLGQANRVLLRFNSKYDPDTRNFYLLERKETVSPNVLIESASRPRGGSLYLPVHKACLELAEKFIHAASTLERAATDTTSGKITSELQLWEVLCRRLDQFEDDTIPKEPHHFYVPHTILTPMPWEREPDSDDDSDEHLWAHALLMAGPLGIPNITESILENLETASDTEPESIKSQDESYERLVNPRIFPWLWDLDTCSVYNKKSSGLWDWESLLCSLFQPDIHMHDNDSLHIPVSLRNRRRIWRILEAARVGDAPVILRKGGPGTKMFILRSLVVGPDGSVRDQYLHQECSNLYLERYALSP</sequence>
<gene>
    <name evidence="1" type="ORF">M437DRAFT_43166</name>
</gene>
<dbReference type="HOGENOM" id="CLU_765004_0_0_1"/>
<keyword evidence="2" id="KW-1185">Reference proteome</keyword>
<dbReference type="Proteomes" id="UP000030672">
    <property type="component" value="Unassembled WGS sequence"/>
</dbReference>
<accession>A0A074W195</accession>
<reference evidence="1 2" key="1">
    <citation type="journal article" date="2014" name="BMC Genomics">
        <title>Genome sequencing of four Aureobasidium pullulans varieties: biotechnological potential, stress tolerance, and description of new species.</title>
        <authorList>
            <person name="Gostin Ar C."/>
            <person name="Ohm R.A."/>
            <person name="Kogej T."/>
            <person name="Sonjak S."/>
            <person name="Turk M."/>
            <person name="Zajc J."/>
            <person name="Zalar P."/>
            <person name="Grube M."/>
            <person name="Sun H."/>
            <person name="Han J."/>
            <person name="Sharma A."/>
            <person name="Chiniquy J."/>
            <person name="Ngan C.Y."/>
            <person name="Lipzen A."/>
            <person name="Barry K."/>
            <person name="Grigoriev I.V."/>
            <person name="Gunde-Cimerman N."/>
        </authorList>
    </citation>
    <scope>NUCLEOTIDE SEQUENCE [LARGE SCALE GENOMIC DNA]</scope>
    <source>
        <strain evidence="1 2">CBS 110374</strain>
    </source>
</reference>
<evidence type="ECO:0000313" key="2">
    <source>
        <dbReference type="Proteomes" id="UP000030672"/>
    </source>
</evidence>
<protein>
    <submittedName>
        <fullName evidence="1">Uncharacterized protein</fullName>
    </submittedName>
</protein>
<dbReference type="EMBL" id="KL584827">
    <property type="protein sequence ID" value="KEQ65324.1"/>
    <property type="molecule type" value="Genomic_DNA"/>
</dbReference>
<evidence type="ECO:0000313" key="1">
    <source>
        <dbReference type="EMBL" id="KEQ65324.1"/>
    </source>
</evidence>
<name>A0A074W195_AURM1</name>